<keyword evidence="4" id="KW-0238">DNA-binding</keyword>
<geneLocation type="plasmid" evidence="7 9">
    <name>p5D_Fsymbiotica-2</name>
</geneLocation>
<accession>A0A2U8I8Z3</accession>
<evidence type="ECO:0000256" key="5">
    <source>
        <dbReference type="ARBA" id="ARBA00023163"/>
    </source>
</evidence>
<protein>
    <recommendedName>
        <fullName evidence="6">Protein CopB</fullName>
    </recommendedName>
</protein>
<dbReference type="GO" id="GO:0006276">
    <property type="term" value="P:plasmid maintenance"/>
    <property type="evidence" value="ECO:0007669"/>
    <property type="project" value="UniProtKB-KW"/>
</dbReference>
<evidence type="ECO:0000256" key="4">
    <source>
        <dbReference type="ARBA" id="ARBA00023125"/>
    </source>
</evidence>
<dbReference type="RefSeq" id="WP_119797895.1">
    <property type="nucleotide sequence ID" value="NZ_CP021661.1"/>
</dbReference>
<dbReference type="EMBL" id="CP021661">
    <property type="protein sequence ID" value="AWK15587.1"/>
    <property type="molecule type" value="Genomic_DNA"/>
</dbReference>
<gene>
    <name evidence="7" type="ORF">CCS41_14270</name>
    <name evidence="8" type="ORF">CCS41_14310</name>
</gene>
<keyword evidence="7" id="KW-0614">Plasmid</keyword>
<dbReference type="GO" id="GO:0006355">
    <property type="term" value="P:regulation of DNA-templated transcription"/>
    <property type="evidence" value="ECO:0007669"/>
    <property type="project" value="InterPro"/>
</dbReference>
<keyword evidence="5" id="KW-0804">Transcription</keyword>
<dbReference type="Proteomes" id="UP000261875">
    <property type="component" value="Plasmid p5D_Fsymbiotica-2"/>
</dbReference>
<evidence type="ECO:0000256" key="1">
    <source>
        <dbReference type="ARBA" id="ARBA00022491"/>
    </source>
</evidence>
<dbReference type="Pfam" id="PF10723">
    <property type="entry name" value="RepB-RCR_reg"/>
    <property type="match status" value="1"/>
</dbReference>
<keyword evidence="9" id="KW-1185">Reference proteome</keyword>
<proteinExistence type="predicted"/>
<dbReference type="Gene3D" id="1.10.1220.10">
    <property type="entry name" value="Met repressor-like"/>
    <property type="match status" value="1"/>
</dbReference>
<dbReference type="SUPFAM" id="SSF47598">
    <property type="entry name" value="Ribbon-helix-helix"/>
    <property type="match status" value="1"/>
</dbReference>
<dbReference type="InterPro" id="IPR010985">
    <property type="entry name" value="Ribbon_hlx_hlx"/>
</dbReference>
<evidence type="ECO:0000256" key="6">
    <source>
        <dbReference type="ARBA" id="ARBA00031853"/>
    </source>
</evidence>
<keyword evidence="1" id="KW-0678">Repressor</keyword>
<evidence type="ECO:0000256" key="3">
    <source>
        <dbReference type="ARBA" id="ARBA00023015"/>
    </source>
</evidence>
<dbReference type="AlphaFoldDB" id="A0A2U8I8Z3"/>
<reference evidence="7 9" key="1">
    <citation type="submission" date="2017-05" db="EMBL/GenBank/DDBJ databases">
        <title>Genome sequence of Candidatus Fukatsuia symbiotica and Candidatus Hamiltonella defensa from Acyrthosiphon pisum strain 5D.</title>
        <authorList>
            <person name="Patel V.A."/>
            <person name="Chevignon G."/>
            <person name="Russell J.A."/>
            <person name="Oliver K.M."/>
        </authorList>
    </citation>
    <scope>NUCLEOTIDE SEQUENCE [LARGE SCALE GENOMIC DNA]</scope>
    <source>
        <strain evidence="7 9">5D</strain>
        <plasmid evidence="7 9">p5D_Fsymbiotica-2</plasmid>
    </source>
</reference>
<dbReference type="KEGG" id="fsm:CCS41_14310"/>
<evidence type="ECO:0000256" key="2">
    <source>
        <dbReference type="ARBA" id="ARBA00022689"/>
    </source>
</evidence>
<sequence>MTEPNEKKKREYRLGNPLTQSEYNKRFEERKTKENKSIRMFVPYELAEDFKRYCKGNGLTMQDTVTELLREFMSDKK</sequence>
<dbReference type="KEGG" id="fsm:CCS41_14270"/>
<keyword evidence="3" id="KW-0805">Transcription regulation</keyword>
<dbReference type="InterPro" id="IPR013321">
    <property type="entry name" value="Arc_rbn_hlx_hlx"/>
</dbReference>
<name>A0A2U8I8Z3_9GAMM</name>
<evidence type="ECO:0000313" key="9">
    <source>
        <dbReference type="Proteomes" id="UP000261875"/>
    </source>
</evidence>
<organism evidence="7 9">
    <name type="scientific">Candidatus Fukatsuia symbiotica</name>
    <dbReference type="NCBI Taxonomy" id="1878942"/>
    <lineage>
        <taxon>Bacteria</taxon>
        <taxon>Pseudomonadati</taxon>
        <taxon>Pseudomonadota</taxon>
        <taxon>Gammaproteobacteria</taxon>
        <taxon>Enterobacterales</taxon>
        <taxon>Yersiniaceae</taxon>
        <taxon>Candidatus Fukatsuia</taxon>
    </lineage>
</organism>
<evidence type="ECO:0000313" key="8">
    <source>
        <dbReference type="EMBL" id="AWK15593.1"/>
    </source>
</evidence>
<dbReference type="InterPro" id="IPR019661">
    <property type="entry name" value="RepA2"/>
</dbReference>
<evidence type="ECO:0000313" key="7">
    <source>
        <dbReference type="EMBL" id="AWK15587.1"/>
    </source>
</evidence>
<dbReference type="GO" id="GO:0043565">
    <property type="term" value="F:sequence-specific DNA binding"/>
    <property type="evidence" value="ECO:0007669"/>
    <property type="project" value="UniProtKB-ARBA"/>
</dbReference>
<keyword evidence="2" id="KW-0615">Plasmid copy control</keyword>
<dbReference type="OrthoDB" id="6638086at2"/>
<dbReference type="EMBL" id="CP021661">
    <property type="protein sequence ID" value="AWK15593.1"/>
    <property type="molecule type" value="Genomic_DNA"/>
</dbReference>